<feature type="domain" description="AsmA" evidence="1">
    <location>
        <begin position="2"/>
        <end position="178"/>
    </location>
</feature>
<accession>A0AA86MZW0</accession>
<proteinExistence type="predicted"/>
<dbReference type="Proteomes" id="UP001179121">
    <property type="component" value="Chromosome"/>
</dbReference>
<name>A0AA86MZW0_9BACT</name>
<dbReference type="RefSeq" id="WP_289268899.1">
    <property type="nucleotide sequence ID" value="NZ_OX365700.1"/>
</dbReference>
<dbReference type="InterPro" id="IPR052894">
    <property type="entry name" value="AsmA-related"/>
</dbReference>
<evidence type="ECO:0000313" key="3">
    <source>
        <dbReference type="Proteomes" id="UP001179121"/>
    </source>
</evidence>
<dbReference type="Pfam" id="PF05170">
    <property type="entry name" value="AsmA"/>
    <property type="match status" value="2"/>
</dbReference>
<protein>
    <recommendedName>
        <fullName evidence="1">AsmA domain-containing protein</fullName>
    </recommendedName>
</protein>
<feature type="domain" description="AsmA" evidence="1">
    <location>
        <begin position="355"/>
        <end position="507"/>
    </location>
</feature>
<evidence type="ECO:0000259" key="1">
    <source>
        <dbReference type="Pfam" id="PF05170"/>
    </source>
</evidence>
<dbReference type="PANTHER" id="PTHR30441:SF4">
    <property type="entry name" value="PROTEIN ASMA"/>
    <property type="match status" value="1"/>
</dbReference>
<keyword evidence="3" id="KW-1185">Reference proteome</keyword>
<dbReference type="InterPro" id="IPR007844">
    <property type="entry name" value="AsmA"/>
</dbReference>
<dbReference type="PANTHER" id="PTHR30441">
    <property type="entry name" value="DUF748 DOMAIN-CONTAINING PROTEIN"/>
    <property type="match status" value="1"/>
</dbReference>
<sequence length="632" mass="67056">MMKILLGVVLVLVLLVVLVLALPFLIDLNKYQDHYRPLIEEALNRKIALKDIRLTIWPRLGARVAGFMVMDDPAFSSDPFASLAALEVGIKLMPLLSGKVVVEEITLRDPVITVLKNKQGLLNVSTIGPKGPAKPEAPKPEVPAAPAGGPLQALALLAVDRVAIVGGKLTYQDQSTSKPTDYVIDHLEFLLQSVHLGESPTLHLAATLQPFKLPVTLDGSFGPLVETMDLQQFRFDLGIGKIMLNLAGRAVGGLLDARLASPFISSADLPMALPLTKPVQVKDLRATVKATYPPKEGLPPLELAEVPNLSLAVVMGDSVVDVKGSVLGGRATMTASSPRISTADVPVALPLKKPLEIQDLLLEAGLKGEDARLSNLSFHLFNGQAKAEAGMTLGSSAPPPFNGKATIQGLQLGPALQALGTDKVSMSGTATAQLNVGGQGFSMPDLTKTLAGTARLAVRDGKIEGINLMQEIGTVLKVAGVSSERVNATLFSTIETDLAVKGGMVAVQRLLMDSHDFRATGNGTVGFDQALNLALNLNLSEAISQKIARSTPVVKLALKDGRLALPLKITGTVQAPSYQVDMKALGGRVQEQVKEKVEKKVEEAVEGLMQGTTKPEDLKKQGKELLKDLFGR</sequence>
<gene>
    <name evidence="2" type="ORF">DNFV4_02581</name>
</gene>
<dbReference type="EMBL" id="OX365700">
    <property type="protein sequence ID" value="CAI4032153.1"/>
    <property type="molecule type" value="Genomic_DNA"/>
</dbReference>
<reference evidence="2" key="1">
    <citation type="submission" date="2022-10" db="EMBL/GenBank/DDBJ databases">
        <authorList>
            <person name="Koch H."/>
        </authorList>
    </citation>
    <scope>NUCLEOTIDE SEQUENCE</scope>
    <source>
        <strain evidence="2">DNF</strain>
    </source>
</reference>
<dbReference type="GO" id="GO:0005886">
    <property type="term" value="C:plasma membrane"/>
    <property type="evidence" value="ECO:0007669"/>
    <property type="project" value="TreeGrafter"/>
</dbReference>
<organism evidence="2 3">
    <name type="scientific">Nitrospira tepida</name>
    <dbReference type="NCBI Taxonomy" id="2973512"/>
    <lineage>
        <taxon>Bacteria</taxon>
        <taxon>Pseudomonadati</taxon>
        <taxon>Nitrospirota</taxon>
        <taxon>Nitrospiria</taxon>
        <taxon>Nitrospirales</taxon>
        <taxon>Nitrospiraceae</taxon>
        <taxon>Nitrospira</taxon>
    </lineage>
</organism>
<dbReference type="KEGG" id="nti:DNFV4_02581"/>
<evidence type="ECO:0000313" key="2">
    <source>
        <dbReference type="EMBL" id="CAI4032153.1"/>
    </source>
</evidence>
<dbReference type="AlphaFoldDB" id="A0AA86MZW0"/>
<dbReference type="GO" id="GO:0090313">
    <property type="term" value="P:regulation of protein targeting to membrane"/>
    <property type="evidence" value="ECO:0007669"/>
    <property type="project" value="TreeGrafter"/>
</dbReference>